<reference evidence="3 4" key="1">
    <citation type="journal article" date="2015" name="Genome Announc.">
        <title>Closed Genome Sequence of Octadecabacter temperatus SB1, the First Mesophilic Species of the Genus Octadecabacter.</title>
        <authorList>
            <person name="Voget S."/>
            <person name="Billerbeck S."/>
            <person name="Simon M."/>
            <person name="Daniel R."/>
        </authorList>
    </citation>
    <scope>NUCLEOTIDE SEQUENCE [LARGE SCALE GENOMIC DNA]</scope>
    <source>
        <strain evidence="3 4">SB1</strain>
    </source>
</reference>
<dbReference type="Gene3D" id="3.40.140.80">
    <property type="match status" value="1"/>
</dbReference>
<evidence type="ECO:0000313" key="4">
    <source>
        <dbReference type="Proteomes" id="UP000067444"/>
    </source>
</evidence>
<protein>
    <submittedName>
        <fullName evidence="3">Uncharacterized protein</fullName>
    </submittedName>
</protein>
<dbReference type="InterPro" id="IPR053174">
    <property type="entry name" value="LpxI"/>
</dbReference>
<dbReference type="PANTHER" id="PTHR39962">
    <property type="entry name" value="BLL4848 PROTEIN"/>
    <property type="match status" value="1"/>
</dbReference>
<dbReference type="Pfam" id="PF17930">
    <property type="entry name" value="LpxI_N"/>
    <property type="match status" value="1"/>
</dbReference>
<sequence length="302" mass="31115">MTIALIAGTGGLPPHLAGSLKAAGNAPLVCEMEGFSSSIAGGFKRLSFRIETLASFLNELKRLDVTQICMAGAVSRPKVDPTLIDAATAPLVPRLSAAMAKGDDGTLREIVALFEEWGFEVVGAHEIAPELLPNAGVLTQIAPHDIETEVAVARKALDQMGRADIGQAVVVRDGTILVSEDDRGTAAMLNSLCQPSSQNVFMPNDTSTVLGIAISAVGIAAGAALADTATKGPAEGGVLYKAPKPDQILTADMPLIGPETAMQASEAGLAGIVIPSGVVMVLDLPQVVAILNAQNMFLWVTS</sequence>
<dbReference type="InterPro" id="IPR041255">
    <property type="entry name" value="LpxI_N"/>
</dbReference>
<dbReference type="KEGG" id="otm:OSB_13950"/>
<name>A0A0K0Y541_9RHOB</name>
<dbReference type="Gene3D" id="3.40.50.20">
    <property type="match status" value="1"/>
</dbReference>
<evidence type="ECO:0000313" key="3">
    <source>
        <dbReference type="EMBL" id="AKS45947.1"/>
    </source>
</evidence>
<organism evidence="3 4">
    <name type="scientific">Octadecabacter temperatus</name>
    <dbReference type="NCBI Taxonomy" id="1458307"/>
    <lineage>
        <taxon>Bacteria</taxon>
        <taxon>Pseudomonadati</taxon>
        <taxon>Pseudomonadota</taxon>
        <taxon>Alphaproteobacteria</taxon>
        <taxon>Rhodobacterales</taxon>
        <taxon>Roseobacteraceae</taxon>
        <taxon>Octadecabacter</taxon>
    </lineage>
</organism>
<accession>A0A0K0Y541</accession>
<dbReference type="EMBL" id="CP012160">
    <property type="protein sequence ID" value="AKS45947.1"/>
    <property type="molecule type" value="Genomic_DNA"/>
</dbReference>
<proteinExistence type="predicted"/>
<dbReference type="PANTHER" id="PTHR39962:SF1">
    <property type="entry name" value="LPXI FAMILY PROTEIN"/>
    <property type="match status" value="1"/>
</dbReference>
<evidence type="ECO:0000259" key="1">
    <source>
        <dbReference type="Pfam" id="PF06230"/>
    </source>
</evidence>
<feature type="domain" description="LpxI N-terminal" evidence="2">
    <location>
        <begin position="3"/>
        <end position="131"/>
    </location>
</feature>
<dbReference type="InterPro" id="IPR043167">
    <property type="entry name" value="LpxI_C_sf"/>
</dbReference>
<dbReference type="AlphaFoldDB" id="A0A0K0Y541"/>
<dbReference type="STRING" id="1458307.OSB_13950"/>
<keyword evidence="4" id="KW-1185">Reference proteome</keyword>
<gene>
    <name evidence="3" type="ORF">OSB_13950</name>
</gene>
<dbReference type="OrthoDB" id="9789836at2"/>
<dbReference type="Pfam" id="PF06230">
    <property type="entry name" value="LpxI_C"/>
    <property type="match status" value="1"/>
</dbReference>
<dbReference type="RefSeq" id="WP_049834286.1">
    <property type="nucleotide sequence ID" value="NZ_CP012160.1"/>
</dbReference>
<dbReference type="Proteomes" id="UP000067444">
    <property type="component" value="Chromosome"/>
</dbReference>
<feature type="domain" description="LpxI C-terminal" evidence="1">
    <location>
        <begin position="135"/>
        <end position="299"/>
    </location>
</feature>
<dbReference type="InterPro" id="IPR010415">
    <property type="entry name" value="LpxI_C"/>
</dbReference>
<evidence type="ECO:0000259" key="2">
    <source>
        <dbReference type="Pfam" id="PF17930"/>
    </source>
</evidence>